<dbReference type="Ensembl" id="ENSSMRT00000025131.1">
    <property type="protein sequence ID" value="ENSSMRP00000021448.1"/>
    <property type="gene ID" value="ENSSMRG00000016684.1"/>
</dbReference>
<evidence type="ECO:0000256" key="2">
    <source>
        <dbReference type="ARBA" id="ARBA00022699"/>
    </source>
</evidence>
<dbReference type="FunFam" id="2.60.120.920:FF:000004">
    <property type="entry name" value="Butyrophilin subfamily 1 member A1"/>
    <property type="match status" value="1"/>
</dbReference>
<keyword evidence="5" id="KW-0862">Zinc</keyword>
<dbReference type="Pfam" id="PF00622">
    <property type="entry name" value="SPRY"/>
    <property type="match status" value="1"/>
</dbReference>
<dbReference type="InterPro" id="IPR050143">
    <property type="entry name" value="TRIM/RBCC"/>
</dbReference>
<evidence type="ECO:0000259" key="9">
    <source>
        <dbReference type="PROSITE" id="PS50188"/>
    </source>
</evidence>
<keyword evidence="2" id="KW-0800">Toxin</keyword>
<feature type="domain" description="RING-type" evidence="8">
    <location>
        <begin position="121"/>
        <end position="162"/>
    </location>
</feature>
<evidence type="ECO:0000256" key="4">
    <source>
        <dbReference type="ARBA" id="ARBA00022771"/>
    </source>
</evidence>
<dbReference type="SUPFAM" id="SSF57850">
    <property type="entry name" value="RING/U-box"/>
    <property type="match status" value="1"/>
</dbReference>
<evidence type="ECO:0000256" key="6">
    <source>
        <dbReference type="ARBA" id="ARBA00034460"/>
    </source>
</evidence>
<proteinExistence type="inferred from homology"/>
<protein>
    <submittedName>
        <fullName evidence="10">Uncharacterized protein</fullName>
    </submittedName>
</protein>
<name>A0A8D0DT88_SALMN</name>
<dbReference type="Gene3D" id="3.30.160.60">
    <property type="entry name" value="Classic Zinc Finger"/>
    <property type="match status" value="1"/>
</dbReference>
<dbReference type="GO" id="GO:0008270">
    <property type="term" value="F:zinc ion binding"/>
    <property type="evidence" value="ECO:0007669"/>
    <property type="project" value="UniProtKB-KW"/>
</dbReference>
<dbReference type="Pfam" id="PF00643">
    <property type="entry name" value="zf-B_box"/>
    <property type="match status" value="1"/>
</dbReference>
<dbReference type="Proteomes" id="UP000694421">
    <property type="component" value="Unplaced"/>
</dbReference>
<keyword evidence="11" id="KW-1185">Reference proteome</keyword>
<dbReference type="InterPro" id="IPR013083">
    <property type="entry name" value="Znf_RING/FYVE/PHD"/>
</dbReference>
<dbReference type="OMA" id="ICKKHRE"/>
<comment type="function">
    <text evidence="6">Neurotoxin that produces dose-dependent hypolocomotion and hyperalgesia in mice. May directly act on the central nervous system, as it is 6500-fold more potent when administered intracerebroventricularly than intraperitoneal.</text>
</comment>
<evidence type="ECO:0000259" key="8">
    <source>
        <dbReference type="PROSITE" id="PS50089"/>
    </source>
</evidence>
<dbReference type="PRINTS" id="PR01407">
    <property type="entry name" value="BUTYPHLNCDUF"/>
</dbReference>
<dbReference type="PROSITE" id="PS50089">
    <property type="entry name" value="ZF_RING_2"/>
    <property type="match status" value="1"/>
</dbReference>
<dbReference type="InterPro" id="IPR043136">
    <property type="entry name" value="B30.2/SPRY_sf"/>
</dbReference>
<organism evidence="10 11">
    <name type="scientific">Salvator merianae</name>
    <name type="common">Argentine black and white tegu</name>
    <name type="synonym">Tupinambis merianae</name>
    <dbReference type="NCBI Taxonomy" id="96440"/>
    <lineage>
        <taxon>Eukaryota</taxon>
        <taxon>Metazoa</taxon>
        <taxon>Chordata</taxon>
        <taxon>Craniata</taxon>
        <taxon>Vertebrata</taxon>
        <taxon>Euteleostomi</taxon>
        <taxon>Lepidosauria</taxon>
        <taxon>Squamata</taxon>
        <taxon>Bifurcata</taxon>
        <taxon>Unidentata</taxon>
        <taxon>Episquamata</taxon>
        <taxon>Laterata</taxon>
        <taxon>Teiioidea</taxon>
        <taxon>Teiidae</taxon>
        <taxon>Salvator</taxon>
    </lineage>
</organism>
<dbReference type="PROSITE" id="PS50188">
    <property type="entry name" value="B302_SPRY"/>
    <property type="match status" value="1"/>
</dbReference>
<evidence type="ECO:0000256" key="1">
    <source>
        <dbReference type="ARBA" id="ARBA00009651"/>
    </source>
</evidence>
<sequence length="409" mass="46047">SYRQSKTGIRLWQKHILVTMTSAYSDISIFPDMYFCNLGEEASTIHVDEAGNLHDEAGQLLWGSVNGSFQSMVKERLGPGVSIPPPMAAAIESEVSILLSLSAAMTGLMGLVRNLSEEATCPICLDYFNNPVTIPECGHNLCRGCLDRCCGETAEGRCPQCRKTFRRGNIGPNRQLANMVEIAKTLSLRGAEGKERICKKHREPKKLFCRDDKTLICVTSEEDFPVAPSFSHIRRVTAQADVHMDPETAHPKLTVSLDCKSVRWTETPQKVPDNPERFDFWTCVLGCEEFTAGRHFWEIYLQCREAWAVGVARKTVKRKGNITWEAKEGIWCMGKWAGAYLQSDTKTVLPLHEEPRKIRVTLNCEGGRLALYDADRRTLIYEFSTAPFATEKLHPYFFLTWKGQLSLAS</sequence>
<dbReference type="AlphaFoldDB" id="A0A8D0DT88"/>
<evidence type="ECO:0000256" key="3">
    <source>
        <dbReference type="ARBA" id="ARBA00022723"/>
    </source>
</evidence>
<dbReference type="InterPro" id="IPR000315">
    <property type="entry name" value="Znf_B-box"/>
</dbReference>
<accession>A0A8D0DT88</accession>
<dbReference type="SUPFAM" id="SSF57845">
    <property type="entry name" value="B-box zinc-binding domain"/>
    <property type="match status" value="1"/>
</dbReference>
<dbReference type="PANTHER" id="PTHR24103">
    <property type="entry name" value="E3 UBIQUITIN-PROTEIN LIGASE TRIM"/>
    <property type="match status" value="1"/>
</dbReference>
<dbReference type="PROSITE" id="PS00518">
    <property type="entry name" value="ZF_RING_1"/>
    <property type="match status" value="1"/>
</dbReference>
<dbReference type="SMART" id="SM00449">
    <property type="entry name" value="SPRY"/>
    <property type="match status" value="1"/>
</dbReference>
<dbReference type="Gene3D" id="2.60.120.920">
    <property type="match status" value="1"/>
</dbReference>
<keyword evidence="4 7" id="KW-0863">Zinc-finger</keyword>
<dbReference type="GeneTree" id="ENSGT01030000234669"/>
<dbReference type="Pfam" id="PF13765">
    <property type="entry name" value="PRY"/>
    <property type="match status" value="1"/>
</dbReference>
<dbReference type="InterPro" id="IPR003879">
    <property type="entry name" value="Butyrophylin_SPRY"/>
</dbReference>
<dbReference type="CDD" id="cd12888">
    <property type="entry name" value="SPRY_PRY_TRIM7_like"/>
    <property type="match status" value="1"/>
</dbReference>
<evidence type="ECO:0000256" key="7">
    <source>
        <dbReference type="PROSITE-ProRule" id="PRU00175"/>
    </source>
</evidence>
<dbReference type="InterPro" id="IPR003877">
    <property type="entry name" value="SPRY_dom"/>
</dbReference>
<dbReference type="InterPro" id="IPR006574">
    <property type="entry name" value="PRY"/>
</dbReference>
<keyword evidence="3" id="KW-0479">Metal-binding</keyword>
<dbReference type="InterPro" id="IPR013320">
    <property type="entry name" value="ConA-like_dom_sf"/>
</dbReference>
<dbReference type="SMART" id="SM00184">
    <property type="entry name" value="RING"/>
    <property type="match status" value="1"/>
</dbReference>
<reference evidence="10" key="2">
    <citation type="submission" date="2025-09" db="UniProtKB">
        <authorList>
            <consortium name="Ensembl"/>
        </authorList>
    </citation>
    <scope>IDENTIFICATION</scope>
</reference>
<dbReference type="InterPro" id="IPR001841">
    <property type="entry name" value="Znf_RING"/>
</dbReference>
<dbReference type="Pfam" id="PF15227">
    <property type="entry name" value="zf-C3HC4_4"/>
    <property type="match status" value="1"/>
</dbReference>
<reference evidence="10" key="1">
    <citation type="submission" date="2025-08" db="UniProtKB">
        <authorList>
            <consortium name="Ensembl"/>
        </authorList>
    </citation>
    <scope>IDENTIFICATION</scope>
</reference>
<dbReference type="SMART" id="SM00589">
    <property type="entry name" value="PRY"/>
    <property type="match status" value="1"/>
</dbReference>
<dbReference type="Gene3D" id="3.30.40.10">
    <property type="entry name" value="Zinc/RING finger domain, C3HC4 (zinc finger)"/>
    <property type="match status" value="1"/>
</dbReference>
<dbReference type="InterPro" id="IPR017907">
    <property type="entry name" value="Znf_RING_CS"/>
</dbReference>
<dbReference type="InterPro" id="IPR001870">
    <property type="entry name" value="B30.2/SPRY"/>
</dbReference>
<evidence type="ECO:0000313" key="10">
    <source>
        <dbReference type="Ensembl" id="ENSSMRP00000021448.1"/>
    </source>
</evidence>
<feature type="domain" description="B30.2/SPRY" evidence="9">
    <location>
        <begin position="222"/>
        <end position="409"/>
    </location>
</feature>
<comment type="similarity">
    <text evidence="1">Belongs to the ohanin/vespryn family.</text>
</comment>
<evidence type="ECO:0000313" key="11">
    <source>
        <dbReference type="Proteomes" id="UP000694421"/>
    </source>
</evidence>
<evidence type="ECO:0000256" key="5">
    <source>
        <dbReference type="ARBA" id="ARBA00022833"/>
    </source>
</evidence>
<keyword evidence="2" id="KW-0528">Neurotoxin</keyword>
<dbReference type="SUPFAM" id="SSF49899">
    <property type="entry name" value="Concanavalin A-like lectins/glucanases"/>
    <property type="match status" value="1"/>
</dbReference>